<accession>A0AAU8B294</accession>
<dbReference type="EMBL" id="PP511593">
    <property type="protein sequence ID" value="XCD05683.1"/>
    <property type="molecule type" value="Genomic_DNA"/>
</dbReference>
<name>A0AAU8B294_9VIRU</name>
<keyword evidence="1" id="KW-1133">Transmembrane helix</keyword>
<organism evidence="2">
    <name type="scientific">Dulem virus 81</name>
    <dbReference type="NCBI Taxonomy" id="3145792"/>
    <lineage>
        <taxon>Viruses</taxon>
        <taxon>Monodnaviria</taxon>
        <taxon>Sangervirae</taxon>
        <taxon>Phixviricota</taxon>
        <taxon>Malgrandaviricetes</taxon>
        <taxon>Petitvirales</taxon>
        <taxon>Microviridae</taxon>
        <taxon>Microvirus</taxon>
    </lineage>
</organism>
<sequence>MINFFNEYCDYIFFAVYLLVSCVLFFRTRNNKYLTEVLEQVKYRLPNYRESEPAEAQSFDTMKPVYRLNKQTNELELTDEVIDMQELLNSAKDYCLSACLERFLPTQTVDETVAQRDAYYDDLDIMTQYYDIADEYREKLGLDDAVSAEKVYEAMVNKASELDKFVKMQKQNVSASKNNNTEVMKDETKES</sequence>
<dbReference type="EMBL" id="PP511770">
    <property type="protein sequence ID" value="XCD07237.1"/>
    <property type="molecule type" value="Genomic_DNA"/>
</dbReference>
<protein>
    <submittedName>
        <fullName evidence="2">Uncharacterized protein</fullName>
    </submittedName>
</protein>
<evidence type="ECO:0000313" key="3">
    <source>
        <dbReference type="EMBL" id="XCD07237.1"/>
    </source>
</evidence>
<keyword evidence="1" id="KW-0472">Membrane</keyword>
<reference evidence="2" key="1">
    <citation type="submission" date="2024-03" db="EMBL/GenBank/DDBJ databases">
        <title>Diverse circular DNA viruses in blood, oral, and fecal samples of captive lemurs.</title>
        <authorList>
            <person name="Paietta E.N."/>
            <person name="Kraberger S."/>
            <person name="Lund M.C."/>
            <person name="Custer J.M."/>
            <person name="Vargas K.M."/>
            <person name="Ehmke E.E."/>
            <person name="Yoder A.D."/>
            <person name="Varsani A."/>
        </authorList>
    </citation>
    <scope>NUCLEOTIDE SEQUENCE</scope>
    <source>
        <strain evidence="2">Duke_24FS_134</strain>
        <strain evidence="3">Duke_26_113</strain>
    </source>
</reference>
<feature type="transmembrane region" description="Helical" evidence="1">
    <location>
        <begin position="12"/>
        <end position="28"/>
    </location>
</feature>
<evidence type="ECO:0000313" key="2">
    <source>
        <dbReference type="EMBL" id="XCD05683.1"/>
    </source>
</evidence>
<proteinExistence type="predicted"/>
<evidence type="ECO:0000256" key="1">
    <source>
        <dbReference type="SAM" id="Phobius"/>
    </source>
</evidence>
<keyword evidence="1" id="KW-0812">Transmembrane</keyword>